<gene>
    <name evidence="4" type="ORF">NAEGRDRAFT_4835</name>
</gene>
<dbReference type="GO" id="GO:0005525">
    <property type="term" value="F:GTP binding"/>
    <property type="evidence" value="ECO:0007669"/>
    <property type="project" value="UniProtKB-KW"/>
</dbReference>
<feature type="non-terminal residue" evidence="4">
    <location>
        <position position="1"/>
    </location>
</feature>
<dbReference type="GO" id="GO:0005770">
    <property type="term" value="C:late endosome"/>
    <property type="evidence" value="ECO:0007669"/>
    <property type="project" value="TreeGrafter"/>
</dbReference>
<dbReference type="InterPro" id="IPR027417">
    <property type="entry name" value="P-loop_NTPase"/>
</dbReference>
<proteinExistence type="inferred from homology"/>
<name>D2VE74_NAEGR</name>
<keyword evidence="3" id="KW-0342">GTP-binding</keyword>
<evidence type="ECO:0000256" key="2">
    <source>
        <dbReference type="ARBA" id="ARBA00022741"/>
    </source>
</evidence>
<protein>
    <submittedName>
        <fullName evidence="4">Rab family small GTPase</fullName>
    </submittedName>
</protein>
<dbReference type="eggNOG" id="KOG0091">
    <property type="taxonomic scope" value="Eukaryota"/>
</dbReference>
<dbReference type="GeneID" id="8848281"/>
<feature type="non-terminal residue" evidence="4">
    <location>
        <position position="136"/>
    </location>
</feature>
<comment type="similarity">
    <text evidence="1">Belongs to the small GTPase superfamily. Rab family.</text>
</comment>
<evidence type="ECO:0000313" key="5">
    <source>
        <dbReference type="Proteomes" id="UP000006671"/>
    </source>
</evidence>
<dbReference type="STRING" id="5762.D2VE74"/>
<evidence type="ECO:0000256" key="1">
    <source>
        <dbReference type="ARBA" id="ARBA00006270"/>
    </source>
</evidence>
<reference evidence="4 5" key="1">
    <citation type="journal article" date="2010" name="Cell">
        <title>The genome of Naegleria gruberi illuminates early eukaryotic versatility.</title>
        <authorList>
            <person name="Fritz-Laylin L.K."/>
            <person name="Prochnik S.E."/>
            <person name="Ginger M.L."/>
            <person name="Dacks J.B."/>
            <person name="Carpenter M.L."/>
            <person name="Field M.C."/>
            <person name="Kuo A."/>
            <person name="Paredez A."/>
            <person name="Chapman J."/>
            <person name="Pham J."/>
            <person name="Shu S."/>
            <person name="Neupane R."/>
            <person name="Cipriano M."/>
            <person name="Mancuso J."/>
            <person name="Tu H."/>
            <person name="Salamov A."/>
            <person name="Lindquist E."/>
            <person name="Shapiro H."/>
            <person name="Lucas S."/>
            <person name="Grigoriev I.V."/>
            <person name="Cande W.Z."/>
            <person name="Fulton C."/>
            <person name="Rokhsar D.S."/>
            <person name="Dawson S.C."/>
        </authorList>
    </citation>
    <scope>NUCLEOTIDE SEQUENCE [LARGE SCALE GENOMIC DNA]</scope>
    <source>
        <strain evidence="4 5">NEG-M</strain>
    </source>
</reference>
<dbReference type="PANTHER" id="PTHR47981:SF20">
    <property type="entry name" value="RAS-RELATED PROTEIN RAB-7A"/>
    <property type="match status" value="1"/>
</dbReference>
<accession>D2VE74</accession>
<dbReference type="GO" id="GO:0005764">
    <property type="term" value="C:lysosome"/>
    <property type="evidence" value="ECO:0007669"/>
    <property type="project" value="TreeGrafter"/>
</dbReference>
<dbReference type="GO" id="GO:0045335">
    <property type="term" value="C:phagocytic vesicle"/>
    <property type="evidence" value="ECO:0007669"/>
    <property type="project" value="TreeGrafter"/>
</dbReference>
<dbReference type="SUPFAM" id="SSF52540">
    <property type="entry name" value="P-loop containing nucleoside triphosphate hydrolases"/>
    <property type="match status" value="1"/>
</dbReference>
<dbReference type="InterPro" id="IPR001806">
    <property type="entry name" value="Small_GTPase"/>
</dbReference>
<dbReference type="PANTHER" id="PTHR47981">
    <property type="entry name" value="RAB FAMILY"/>
    <property type="match status" value="1"/>
</dbReference>
<keyword evidence="2" id="KW-0547">Nucleotide-binding</keyword>
<evidence type="ECO:0000313" key="4">
    <source>
        <dbReference type="EMBL" id="EFC44747.1"/>
    </source>
</evidence>
<dbReference type="Pfam" id="PF00071">
    <property type="entry name" value="Ras"/>
    <property type="match status" value="1"/>
</dbReference>
<dbReference type="InParanoid" id="D2VE74"/>
<dbReference type="EMBL" id="GG738866">
    <property type="protein sequence ID" value="EFC44747.1"/>
    <property type="molecule type" value="Genomic_DNA"/>
</dbReference>
<dbReference type="RefSeq" id="XP_002677491.1">
    <property type="nucleotide sequence ID" value="XM_002677445.1"/>
</dbReference>
<dbReference type="Gene3D" id="3.40.50.300">
    <property type="entry name" value="P-loop containing nucleotide triphosphate hydrolases"/>
    <property type="match status" value="1"/>
</dbReference>
<dbReference type="KEGG" id="ngr:NAEGRDRAFT_4835"/>
<dbReference type="Proteomes" id="UP000006671">
    <property type="component" value="Unassembled WGS sequence"/>
</dbReference>
<sequence>ISRIAVLGDDKIGKTILHHRAFGGEPFSEIYTWTIGVEFFNRINTQNLLRMHSWDSGGNERFREIVWGYHKTVKSHFYCFDLNNHNSFENAKKLFYSWKERFLQTETVESFLQSNESCILLLGLKSDLEHKVTRDE</sequence>
<dbReference type="PRINTS" id="PR00449">
    <property type="entry name" value="RASTRNSFRMNG"/>
</dbReference>
<dbReference type="GO" id="GO:0090385">
    <property type="term" value="P:phagosome-lysosome fusion"/>
    <property type="evidence" value="ECO:0007669"/>
    <property type="project" value="TreeGrafter"/>
</dbReference>
<keyword evidence="5" id="KW-1185">Reference proteome</keyword>
<dbReference type="GO" id="GO:0003924">
    <property type="term" value="F:GTPase activity"/>
    <property type="evidence" value="ECO:0007669"/>
    <property type="project" value="InterPro"/>
</dbReference>
<dbReference type="AlphaFoldDB" id="D2VE74"/>
<dbReference type="VEuPathDB" id="AmoebaDB:NAEGRDRAFT_4835"/>
<dbReference type="PROSITE" id="PS51419">
    <property type="entry name" value="RAB"/>
    <property type="match status" value="1"/>
</dbReference>
<evidence type="ECO:0000256" key="3">
    <source>
        <dbReference type="ARBA" id="ARBA00023134"/>
    </source>
</evidence>
<organism evidence="5">
    <name type="scientific">Naegleria gruberi</name>
    <name type="common">Amoeba</name>
    <dbReference type="NCBI Taxonomy" id="5762"/>
    <lineage>
        <taxon>Eukaryota</taxon>
        <taxon>Discoba</taxon>
        <taxon>Heterolobosea</taxon>
        <taxon>Tetramitia</taxon>
        <taxon>Eutetramitia</taxon>
        <taxon>Vahlkampfiidae</taxon>
        <taxon>Naegleria</taxon>
    </lineage>
</organism>